<reference evidence="2" key="1">
    <citation type="journal article" date="2017" name="Nat. Microbiol.">
        <title>Global analysis of biosynthetic gene clusters reveals vast potential of secondary metabolite production in Penicillium species.</title>
        <authorList>
            <person name="Nielsen J.C."/>
            <person name="Grijseels S."/>
            <person name="Prigent S."/>
            <person name="Ji B."/>
            <person name="Dainat J."/>
            <person name="Nielsen K.F."/>
            <person name="Frisvad J.C."/>
            <person name="Workman M."/>
            <person name="Nielsen J."/>
        </authorList>
    </citation>
    <scope>NUCLEOTIDE SEQUENCE [LARGE SCALE GENOMIC DNA]</scope>
    <source>
        <strain evidence="2">IBT 31811</strain>
    </source>
</reference>
<proteinExistence type="predicted"/>
<name>A0A1V6Q4C3_9EURO</name>
<dbReference type="EMBL" id="MDYN01000014">
    <property type="protein sequence ID" value="OQD84120.1"/>
    <property type="molecule type" value="Genomic_DNA"/>
</dbReference>
<sequence length="61" mass="7006">MSSSITSDVKTMRVGAPLFIFIQENTLCNHGFWDYRLVSLFEPDILPERERAKSSLVNDTE</sequence>
<accession>A0A1V6Q4C3</accession>
<comment type="caution">
    <text evidence="1">The sequence shown here is derived from an EMBL/GenBank/DDBJ whole genome shotgun (WGS) entry which is preliminary data.</text>
</comment>
<dbReference type="Proteomes" id="UP000191672">
    <property type="component" value="Unassembled WGS sequence"/>
</dbReference>
<protein>
    <submittedName>
        <fullName evidence="1">Uncharacterized protein</fullName>
    </submittedName>
</protein>
<evidence type="ECO:0000313" key="2">
    <source>
        <dbReference type="Proteomes" id="UP000191672"/>
    </source>
</evidence>
<dbReference type="AlphaFoldDB" id="A0A1V6Q4C3"/>
<organism evidence="1 2">
    <name type="scientific">Penicillium antarcticum</name>
    <dbReference type="NCBI Taxonomy" id="416450"/>
    <lineage>
        <taxon>Eukaryota</taxon>
        <taxon>Fungi</taxon>
        <taxon>Dikarya</taxon>
        <taxon>Ascomycota</taxon>
        <taxon>Pezizomycotina</taxon>
        <taxon>Eurotiomycetes</taxon>
        <taxon>Eurotiomycetidae</taxon>
        <taxon>Eurotiales</taxon>
        <taxon>Aspergillaceae</taxon>
        <taxon>Penicillium</taxon>
    </lineage>
</organism>
<gene>
    <name evidence="1" type="ORF">PENANT_c014G03860</name>
</gene>
<evidence type="ECO:0000313" key="1">
    <source>
        <dbReference type="EMBL" id="OQD84120.1"/>
    </source>
</evidence>
<keyword evidence="2" id="KW-1185">Reference proteome</keyword>